<dbReference type="Proteomes" id="UP001320702">
    <property type="component" value="Unassembled WGS sequence"/>
</dbReference>
<feature type="region of interest" description="Disordered" evidence="2">
    <location>
        <begin position="442"/>
        <end position="490"/>
    </location>
</feature>
<comment type="caution">
    <text evidence="4">The sequence shown here is derived from an EMBL/GenBank/DDBJ whole genome shotgun (WGS) entry which is preliminary data.</text>
</comment>
<feature type="coiled-coil region" evidence="1">
    <location>
        <begin position="358"/>
        <end position="409"/>
    </location>
</feature>
<gene>
    <name evidence="4" type="ORF">MU516_07090</name>
</gene>
<dbReference type="EMBL" id="JANAVZ010000003">
    <property type="protein sequence ID" value="MCT4332631.1"/>
    <property type="molecule type" value="Genomic_DNA"/>
</dbReference>
<accession>A0ABT2K8B7</accession>
<name>A0ABT2K8B7_9RHOB</name>
<keyword evidence="1" id="KW-0175">Coiled coil</keyword>
<reference evidence="4 5" key="1">
    <citation type="submission" date="2022-04" db="EMBL/GenBank/DDBJ databases">
        <title>Paracoccus sp. YLB-12 draft genome sequence.</title>
        <authorList>
            <person name="Yu L."/>
        </authorList>
    </citation>
    <scope>NUCLEOTIDE SEQUENCE [LARGE SCALE GENOMIC DNA]</scope>
    <source>
        <strain evidence="4 5">YLB-12</strain>
    </source>
</reference>
<proteinExistence type="predicted"/>
<evidence type="ECO:0000256" key="2">
    <source>
        <dbReference type="SAM" id="MobiDB-lite"/>
    </source>
</evidence>
<feature type="domain" description="Tape measure protein N-terminal" evidence="3">
    <location>
        <begin position="88"/>
        <end position="280"/>
    </location>
</feature>
<dbReference type="Pfam" id="PF20155">
    <property type="entry name" value="TMP_3"/>
    <property type="match status" value="1"/>
</dbReference>
<sequence length="776" mass="80131">MTEIQGLVVDVEARITKLERGLARANQTQRKAAATMERTARDNARRIGAAYDGVGAKMQRALGAMPGLLRVGGGLLAGSALSRGIGAYTRLADEATAMRNALSNAGLAGEELTRVYEQLFKSAQRNAAPITSLVDLYSKLALTQAELGVSGDDLIRFTDGIAVALKVAGTDATAASGALLQLSQALGGGVVRAEEFNSILEGTPTIAQAVARGLKEAGGSVAELRKLVVGGEVSSTAFFRAFEAGSAQLREQAANSQSTVGQAMTRIGNSLVTAAGDFDQASGASASLARMLGEVADAVDSFDASGLVAEVQRIADAFGDAEDAVSSWLRRMAEAETFANLNEALGIAEDGKLLNPDAREAEAKISGLEKEVGTLQAAIENNTELGFDNSEAIARLREVRAELAAVRAEAASLPRYVAGLRPDGAPVYDMTETGIGVTGYQAPPRPADPVSIADFPAGGSGGGSGGGRTGRRGGGGGGGGRSARPDDYQREVERIRERTQALEIETAQIIAAATGERDLATAMDFARAKAELLTAAQKAGKTITPRLEADIDRLADAYTMAGRSAEDAAEKMREAAEAGERGAGALGDVLMSATEGSDGLSRALADLGRSIIDNLVRNTLNGMAGGGGTAGTFLSWLGNAVGFSDGGFTGPGSKYQPAGIVHAGEYVMPQEVVKRVGADNLEALHRSALRGYSSGGLVGATSKAATAVSDSHRAATAVQNISLSPQITVNTNGGGTPEQNADLARQISAETERSMRALVRDELVRQHRTGNMLQKR</sequence>
<organism evidence="4 5">
    <name type="scientific">Paracoccus maritimus</name>
    <dbReference type="NCBI Taxonomy" id="2933292"/>
    <lineage>
        <taxon>Bacteria</taxon>
        <taxon>Pseudomonadati</taxon>
        <taxon>Pseudomonadota</taxon>
        <taxon>Alphaproteobacteria</taxon>
        <taxon>Rhodobacterales</taxon>
        <taxon>Paracoccaceae</taxon>
        <taxon>Paracoccus</taxon>
    </lineage>
</organism>
<evidence type="ECO:0000259" key="3">
    <source>
        <dbReference type="Pfam" id="PF20155"/>
    </source>
</evidence>
<dbReference type="InterPro" id="IPR013491">
    <property type="entry name" value="Tape_meas_N"/>
</dbReference>
<dbReference type="RefSeq" id="WP_260276520.1">
    <property type="nucleotide sequence ID" value="NZ_JANAVZ010000003.1"/>
</dbReference>
<dbReference type="NCBIfam" id="TIGR02675">
    <property type="entry name" value="tape_meas_nterm"/>
    <property type="match status" value="1"/>
</dbReference>
<evidence type="ECO:0000313" key="4">
    <source>
        <dbReference type="EMBL" id="MCT4332631.1"/>
    </source>
</evidence>
<evidence type="ECO:0000313" key="5">
    <source>
        <dbReference type="Proteomes" id="UP001320702"/>
    </source>
</evidence>
<feature type="compositionally biased region" description="Gly residues" evidence="2">
    <location>
        <begin position="458"/>
        <end position="481"/>
    </location>
</feature>
<keyword evidence="5" id="KW-1185">Reference proteome</keyword>
<evidence type="ECO:0000256" key="1">
    <source>
        <dbReference type="SAM" id="Coils"/>
    </source>
</evidence>
<protein>
    <submittedName>
        <fullName evidence="4">Tape measure protein</fullName>
    </submittedName>
</protein>